<dbReference type="InterPro" id="IPR014718">
    <property type="entry name" value="GH-type_carb-bd"/>
</dbReference>
<protein>
    <recommendedName>
        <fullName evidence="5">Aldose 1-epimerase</fullName>
        <ecNumber evidence="5">5.1.3.3</ecNumber>
    </recommendedName>
</protein>
<dbReference type="PIRSF" id="PIRSF005096">
    <property type="entry name" value="GALM"/>
    <property type="match status" value="1"/>
</dbReference>
<evidence type="ECO:0000256" key="2">
    <source>
        <dbReference type="ARBA" id="ARBA00006206"/>
    </source>
</evidence>
<dbReference type="GO" id="GO:0006006">
    <property type="term" value="P:glucose metabolic process"/>
    <property type="evidence" value="ECO:0007669"/>
    <property type="project" value="TreeGrafter"/>
</dbReference>
<dbReference type="InterPro" id="IPR008183">
    <property type="entry name" value="Aldose_1/G6P_1-epimerase"/>
</dbReference>
<name>A0A2K8QJU1_9GAMM</name>
<evidence type="ECO:0000256" key="1">
    <source>
        <dbReference type="ARBA" id="ARBA00005028"/>
    </source>
</evidence>
<dbReference type="GO" id="GO:0004034">
    <property type="term" value="F:aldose 1-epimerase activity"/>
    <property type="evidence" value="ECO:0007669"/>
    <property type="project" value="UniProtKB-EC"/>
</dbReference>
<dbReference type="GO" id="GO:0033499">
    <property type="term" value="P:galactose catabolic process via UDP-galactose, Leloir pathway"/>
    <property type="evidence" value="ECO:0007669"/>
    <property type="project" value="TreeGrafter"/>
</dbReference>
<dbReference type="Gene3D" id="2.70.98.10">
    <property type="match status" value="1"/>
</dbReference>
<sequence length="360" mass="39560">MSNDPVEPRASQTALAPDGQPFQLTVLQNRHGTRVTLMDWGATWLSCQLPLPGGATREVLLGCAPEQYPHQAAYLGASVGRYANRIANAALRQGDALIRLHANQGVHQLHGGPDGFHARRWQILQQSDDQVIYQLHSPDGDQGFPGALTAQVSYQLTDQNALDIEYQAEVDQPCPVCLTNHAYFNLDGAPTDVRHHQLQLMADYYLPVNQDGIPGDALRDVTDGSFDFRQPKTLLQDFLADADQQAVRGYDHAFLLHRTGGSGESPAASLWSADGKVQMRVYTSAPALQLYSGNFLAGTPSRDGTPYANYAGLALESEFLPDSPNHPDWPQPDCWLKPGKRYRSLTRYAFIVSPAENPTD</sequence>
<evidence type="ECO:0000256" key="5">
    <source>
        <dbReference type="PIRNR" id="PIRNR005096"/>
    </source>
</evidence>
<dbReference type="Pfam" id="PF01263">
    <property type="entry name" value="Aldose_epim"/>
    <property type="match status" value="1"/>
</dbReference>
<evidence type="ECO:0000256" key="4">
    <source>
        <dbReference type="ARBA" id="ARBA00023277"/>
    </source>
</evidence>
<comment type="catalytic activity">
    <reaction evidence="5">
        <text>alpha-D-glucose = beta-D-glucose</text>
        <dbReference type="Rhea" id="RHEA:10264"/>
        <dbReference type="ChEBI" id="CHEBI:15903"/>
        <dbReference type="ChEBI" id="CHEBI:17925"/>
        <dbReference type="EC" id="5.1.3.3"/>
    </reaction>
</comment>
<dbReference type="EC" id="5.1.3.3" evidence="5"/>
<dbReference type="RefSeq" id="WP_100849167.1">
    <property type="nucleotide sequence ID" value="NZ_BMJF01000010.1"/>
</dbReference>
<dbReference type="InterPro" id="IPR013458">
    <property type="entry name" value="Ald_epimerase_bac"/>
</dbReference>
<gene>
    <name evidence="6" type="primary">galM</name>
    <name evidence="6" type="ORF">CVE23_07020</name>
</gene>
<keyword evidence="7" id="KW-1185">Reference proteome</keyword>
<dbReference type="GeneID" id="66564090"/>
<dbReference type="KEGG" id="dfn:CVE23_07020"/>
<reference evidence="7" key="1">
    <citation type="journal article" date="2018" name="Genome Announc.">
        <title>Complete genome sequence of a Dickeya fangzhongdai type strain causing bleeding canker of pear tree trunks.</title>
        <authorList>
            <person name="Zhao Y."/>
            <person name="Tian Y."/>
            <person name="Li X."/>
            <person name="Hu B."/>
        </authorList>
    </citation>
    <scope>NUCLEOTIDE SEQUENCE [LARGE SCALE GENOMIC DNA]</scope>
    <source>
        <strain evidence="7">DSM 101947</strain>
    </source>
</reference>
<evidence type="ECO:0000313" key="6">
    <source>
        <dbReference type="EMBL" id="ATZ93751.1"/>
    </source>
</evidence>
<comment type="similarity">
    <text evidence="2 5">Belongs to the aldose epimerase family.</text>
</comment>
<evidence type="ECO:0000256" key="3">
    <source>
        <dbReference type="ARBA" id="ARBA00023235"/>
    </source>
</evidence>
<dbReference type="UniPathway" id="UPA00242"/>
<accession>A0A2K8QJU1</accession>
<dbReference type="Proteomes" id="UP000231901">
    <property type="component" value="Chromosome"/>
</dbReference>
<comment type="pathway">
    <text evidence="1 5">Carbohydrate metabolism; hexose metabolism.</text>
</comment>
<dbReference type="NCBIfam" id="TIGR02636">
    <property type="entry name" value="galM_Leloir"/>
    <property type="match status" value="1"/>
</dbReference>
<proteinExistence type="inferred from homology"/>
<dbReference type="PANTHER" id="PTHR10091">
    <property type="entry name" value="ALDOSE-1-EPIMERASE"/>
    <property type="match status" value="1"/>
</dbReference>
<dbReference type="CDD" id="cd09019">
    <property type="entry name" value="galactose_mutarotase_like"/>
    <property type="match status" value="1"/>
</dbReference>
<dbReference type="PANTHER" id="PTHR10091:SF0">
    <property type="entry name" value="GALACTOSE MUTAROTASE"/>
    <property type="match status" value="1"/>
</dbReference>
<dbReference type="InterPro" id="IPR011013">
    <property type="entry name" value="Gal_mutarotase_sf_dom"/>
</dbReference>
<organism evidence="6 7">
    <name type="scientific">Dickeya fangzhongdai</name>
    <dbReference type="NCBI Taxonomy" id="1778540"/>
    <lineage>
        <taxon>Bacteria</taxon>
        <taxon>Pseudomonadati</taxon>
        <taxon>Pseudomonadota</taxon>
        <taxon>Gammaproteobacteria</taxon>
        <taxon>Enterobacterales</taxon>
        <taxon>Pectobacteriaceae</taxon>
        <taxon>Dickeya</taxon>
    </lineage>
</organism>
<keyword evidence="3 5" id="KW-0413">Isomerase</keyword>
<dbReference type="GO" id="GO:0005737">
    <property type="term" value="C:cytoplasm"/>
    <property type="evidence" value="ECO:0007669"/>
    <property type="project" value="TreeGrafter"/>
</dbReference>
<dbReference type="InterPro" id="IPR047215">
    <property type="entry name" value="Galactose_mutarotase-like"/>
</dbReference>
<evidence type="ECO:0000313" key="7">
    <source>
        <dbReference type="Proteomes" id="UP000231901"/>
    </source>
</evidence>
<dbReference type="InterPro" id="IPR015443">
    <property type="entry name" value="Aldose_1-epimerase"/>
</dbReference>
<dbReference type="EMBL" id="CP025003">
    <property type="protein sequence ID" value="ATZ93751.1"/>
    <property type="molecule type" value="Genomic_DNA"/>
</dbReference>
<keyword evidence="4 5" id="KW-0119">Carbohydrate metabolism</keyword>
<dbReference type="SUPFAM" id="SSF74650">
    <property type="entry name" value="Galactose mutarotase-like"/>
    <property type="match status" value="1"/>
</dbReference>
<dbReference type="NCBIfam" id="NF008277">
    <property type="entry name" value="PRK11055.1"/>
    <property type="match status" value="1"/>
</dbReference>
<dbReference type="GO" id="GO:0030246">
    <property type="term" value="F:carbohydrate binding"/>
    <property type="evidence" value="ECO:0007669"/>
    <property type="project" value="InterPro"/>
</dbReference>
<dbReference type="AlphaFoldDB" id="A0A2K8QJU1"/>